<protein>
    <recommendedName>
        <fullName evidence="3">Putative amidase domain-containing protein</fullName>
    </recommendedName>
</protein>
<proteinExistence type="predicted"/>
<feature type="signal peptide" evidence="2">
    <location>
        <begin position="1"/>
        <end position="34"/>
    </location>
</feature>
<dbReference type="PANTHER" id="PTHR40032">
    <property type="entry name" value="EXPORTED PROTEIN-RELATED"/>
    <property type="match status" value="1"/>
</dbReference>
<organism evidence="4 5">
    <name type="scientific">Bifidobacterium pseudolongum</name>
    <dbReference type="NCBI Taxonomy" id="1694"/>
    <lineage>
        <taxon>Bacteria</taxon>
        <taxon>Bacillati</taxon>
        <taxon>Actinomycetota</taxon>
        <taxon>Actinomycetes</taxon>
        <taxon>Bifidobacteriales</taxon>
        <taxon>Bifidobacteriaceae</taxon>
        <taxon>Bifidobacterium</taxon>
    </lineage>
</organism>
<gene>
    <name evidence="4" type="ORF">DWV92_07075</name>
</gene>
<keyword evidence="2" id="KW-0732">Signal</keyword>
<feature type="chain" id="PRO_5017343052" description="Putative amidase domain-containing protein" evidence="2">
    <location>
        <begin position="35"/>
        <end position="388"/>
    </location>
</feature>
<comment type="caution">
    <text evidence="4">The sequence shown here is derived from an EMBL/GenBank/DDBJ whole genome shotgun (WGS) entry which is preliminary data.</text>
</comment>
<evidence type="ECO:0000256" key="2">
    <source>
        <dbReference type="SAM" id="SignalP"/>
    </source>
</evidence>
<accession>A0A395XDL3</accession>
<feature type="compositionally biased region" description="Polar residues" evidence="1">
    <location>
        <begin position="167"/>
        <end position="179"/>
    </location>
</feature>
<sequence>MKPHAKLVSKTGMLLLTAGLVAAPVFLGVPAATADELVRQEVKQTVQDYSDLIESQYADPDANNGATDTEKELAKLNGVESDNSGASGLHVSDIDVSATVTSYSTSVDGASVLSEMTVRRTLVPEDGTTIVIAGERRDHLDSEYTETHLLELQGTAVSGYDVADDTIVNTNGSHSQPEASQDEDATGTSPALFAKARFARPAAHTAKPADNFTNGAGLNYVKAMQYAELWTDAAHKDKMNPKYPDYGDTNCTNFVSQAMEAGGLKTTSATVLNKNHEDVWTGFIWGTPKMSTRTWHNVEANYTYMSKYSKAFTVENNVQRIGGGGIVYGDWENDGTYDHAMIVVGYIGRGSKVGPVVCGKSNNTHDVPLADITGRHRGMKWKGLQWKP</sequence>
<evidence type="ECO:0000256" key="1">
    <source>
        <dbReference type="SAM" id="MobiDB-lite"/>
    </source>
</evidence>
<name>A0A395XDL3_9BIFI</name>
<evidence type="ECO:0000313" key="4">
    <source>
        <dbReference type="EMBL" id="RGW08595.1"/>
    </source>
</evidence>
<dbReference type="Proteomes" id="UP000265970">
    <property type="component" value="Unassembled WGS sequence"/>
</dbReference>
<dbReference type="EMBL" id="QRZV01000004">
    <property type="protein sequence ID" value="RGW08595.1"/>
    <property type="molecule type" value="Genomic_DNA"/>
</dbReference>
<feature type="region of interest" description="Disordered" evidence="1">
    <location>
        <begin position="167"/>
        <end position="188"/>
    </location>
</feature>
<reference evidence="4 5" key="1">
    <citation type="submission" date="2018-08" db="EMBL/GenBank/DDBJ databases">
        <title>A genome reference for cultivated species of the human gut microbiota.</title>
        <authorList>
            <person name="Zou Y."/>
            <person name="Xue W."/>
            <person name="Luo G."/>
        </authorList>
    </citation>
    <scope>NUCLEOTIDE SEQUENCE [LARGE SCALE GENOMIC DNA]</scope>
    <source>
        <strain evidence="4 5">AF13-3LB</strain>
    </source>
</reference>
<dbReference type="Pfam" id="PF12671">
    <property type="entry name" value="Amidase_6"/>
    <property type="match status" value="1"/>
</dbReference>
<evidence type="ECO:0000313" key="5">
    <source>
        <dbReference type="Proteomes" id="UP000265970"/>
    </source>
</evidence>
<dbReference type="PANTHER" id="PTHR40032:SF1">
    <property type="entry name" value="EXPORTED PROTEIN"/>
    <property type="match status" value="1"/>
</dbReference>
<feature type="domain" description="Putative amidase" evidence="3">
    <location>
        <begin position="219"/>
        <end position="373"/>
    </location>
</feature>
<dbReference type="AlphaFoldDB" id="A0A395XDL3"/>
<evidence type="ECO:0000259" key="3">
    <source>
        <dbReference type="Pfam" id="PF12671"/>
    </source>
</evidence>
<dbReference type="InterPro" id="IPR024301">
    <property type="entry name" value="Amidase_6"/>
</dbReference>